<comment type="caution">
    <text evidence="1">The sequence shown here is derived from an EMBL/GenBank/DDBJ whole genome shotgun (WGS) entry which is preliminary data.</text>
</comment>
<feature type="non-terminal residue" evidence="1">
    <location>
        <position position="157"/>
    </location>
</feature>
<evidence type="ECO:0000313" key="1">
    <source>
        <dbReference type="EMBL" id="KAG1901101.1"/>
    </source>
</evidence>
<reference evidence="1" key="1">
    <citation type="journal article" date="2020" name="New Phytol.">
        <title>Comparative genomics reveals dynamic genome evolution in host specialist ectomycorrhizal fungi.</title>
        <authorList>
            <person name="Lofgren L.A."/>
            <person name="Nguyen N.H."/>
            <person name="Vilgalys R."/>
            <person name="Ruytinx J."/>
            <person name="Liao H.L."/>
            <person name="Branco S."/>
            <person name="Kuo A."/>
            <person name="LaButti K."/>
            <person name="Lipzen A."/>
            <person name="Andreopoulos W."/>
            <person name="Pangilinan J."/>
            <person name="Riley R."/>
            <person name="Hundley H."/>
            <person name="Na H."/>
            <person name="Barry K."/>
            <person name="Grigoriev I.V."/>
            <person name="Stajich J.E."/>
            <person name="Kennedy P.G."/>
        </authorList>
    </citation>
    <scope>NUCLEOTIDE SEQUENCE</scope>
    <source>
        <strain evidence="1">FC203</strain>
    </source>
</reference>
<evidence type="ECO:0000313" key="2">
    <source>
        <dbReference type="Proteomes" id="UP001195769"/>
    </source>
</evidence>
<dbReference type="EMBL" id="JABBWK010000023">
    <property type="protein sequence ID" value="KAG1901101.1"/>
    <property type="molecule type" value="Genomic_DNA"/>
</dbReference>
<proteinExistence type="predicted"/>
<dbReference type="GeneID" id="64669319"/>
<protein>
    <submittedName>
        <fullName evidence="1">Uncharacterized protein</fullName>
    </submittedName>
</protein>
<accession>A0AAD4E7K8</accession>
<gene>
    <name evidence="1" type="ORF">F5891DRAFT_951188</name>
</gene>
<dbReference type="RefSeq" id="XP_041226677.1">
    <property type="nucleotide sequence ID" value="XM_041375021.1"/>
</dbReference>
<dbReference type="AlphaFoldDB" id="A0AAD4E7K8"/>
<dbReference type="Proteomes" id="UP001195769">
    <property type="component" value="Unassembled WGS sequence"/>
</dbReference>
<sequence>ILVNESTTLHRHAEANFAGKYRQWAKKHSFESMLPGDIKARKEKAEQAQQTINLHLTERKLAERVIPYSNKLFKRATIEWLVATDQPIQAIEHPKFQDMINVASRATNGVKIPNRKATRAEIMRIFKKPDETPDNVKCESQSSAACCFSFFNTERCC</sequence>
<name>A0AAD4E7K8_9AGAM</name>
<organism evidence="1 2">
    <name type="scientific">Suillus fuscotomentosus</name>
    <dbReference type="NCBI Taxonomy" id="1912939"/>
    <lineage>
        <taxon>Eukaryota</taxon>
        <taxon>Fungi</taxon>
        <taxon>Dikarya</taxon>
        <taxon>Basidiomycota</taxon>
        <taxon>Agaricomycotina</taxon>
        <taxon>Agaricomycetes</taxon>
        <taxon>Agaricomycetidae</taxon>
        <taxon>Boletales</taxon>
        <taxon>Suillineae</taxon>
        <taxon>Suillaceae</taxon>
        <taxon>Suillus</taxon>
    </lineage>
</organism>
<keyword evidence="2" id="KW-1185">Reference proteome</keyword>